<dbReference type="InParanoid" id="A0A1Y2D6M3"/>
<dbReference type="EMBL" id="MCFJ01000030">
    <property type="protein sequence ID" value="ORY54951.1"/>
    <property type="molecule type" value="Genomic_DNA"/>
</dbReference>
<dbReference type="RefSeq" id="XP_040709398.1">
    <property type="nucleotide sequence ID" value="XM_040861559.1"/>
</dbReference>
<dbReference type="InterPro" id="IPR047142">
    <property type="entry name" value="OryJ/VirC-like"/>
</dbReference>
<dbReference type="SUPFAM" id="SSF51182">
    <property type="entry name" value="RmlC-like cupins"/>
    <property type="match status" value="1"/>
</dbReference>
<organism evidence="1 2">
    <name type="scientific">Pseudomassariella vexata</name>
    <dbReference type="NCBI Taxonomy" id="1141098"/>
    <lineage>
        <taxon>Eukaryota</taxon>
        <taxon>Fungi</taxon>
        <taxon>Dikarya</taxon>
        <taxon>Ascomycota</taxon>
        <taxon>Pezizomycotina</taxon>
        <taxon>Sordariomycetes</taxon>
        <taxon>Xylariomycetidae</taxon>
        <taxon>Amphisphaeriales</taxon>
        <taxon>Pseudomassariaceae</taxon>
        <taxon>Pseudomassariella</taxon>
    </lineage>
</organism>
<gene>
    <name evidence="1" type="ORF">BCR38DRAFT_452998</name>
</gene>
<evidence type="ECO:0008006" key="3">
    <source>
        <dbReference type="Google" id="ProtNLM"/>
    </source>
</evidence>
<dbReference type="GeneID" id="63777771"/>
<name>A0A1Y2D6M3_9PEZI</name>
<protein>
    <recommendedName>
        <fullName evidence="3">Cupin 2 conserved barrel domain-containing protein</fullName>
    </recommendedName>
</protein>
<dbReference type="Proteomes" id="UP000193689">
    <property type="component" value="Unassembled WGS sequence"/>
</dbReference>
<dbReference type="STRING" id="1141098.A0A1Y2D6M3"/>
<keyword evidence="2" id="KW-1185">Reference proteome</keyword>
<comment type="caution">
    <text evidence="1">The sequence shown here is derived from an EMBL/GenBank/DDBJ whole genome shotgun (WGS) entry which is preliminary data.</text>
</comment>
<evidence type="ECO:0000313" key="2">
    <source>
        <dbReference type="Proteomes" id="UP000193689"/>
    </source>
</evidence>
<accession>A0A1Y2D6M3</accession>
<dbReference type="PANTHER" id="PTHR36156:SF3">
    <property type="entry name" value="CUPIN 2 CONSERVED BARREL DOMAIN-CONTAINING PROTEIN"/>
    <property type="match status" value="1"/>
</dbReference>
<evidence type="ECO:0000313" key="1">
    <source>
        <dbReference type="EMBL" id="ORY54951.1"/>
    </source>
</evidence>
<sequence length="178" mass="19227">MAQSFTTPPNLPDPNRVITDTNSDAKAVFADIPAPLTVVRNLNGSLVRLGYVTDRPPVSYANNMDVATYEQCLQNLPPLVQPGGGAVVWYIDTPPNGASPLHRTVSLDIVIPVEGEIELQLDSGETRLLKPGDLAIQRATMHAWRNPSTTKWARMIGIMSESEPVVVGNQTLGPSFPS</sequence>
<dbReference type="CDD" id="cd02231">
    <property type="entry name" value="cupin_BLL6423-like"/>
    <property type="match status" value="1"/>
</dbReference>
<dbReference type="InterPro" id="IPR014710">
    <property type="entry name" value="RmlC-like_jellyroll"/>
</dbReference>
<dbReference type="InterPro" id="IPR011051">
    <property type="entry name" value="RmlC_Cupin_sf"/>
</dbReference>
<dbReference type="PANTHER" id="PTHR36156">
    <property type="entry name" value="SLR2101 PROTEIN"/>
    <property type="match status" value="1"/>
</dbReference>
<dbReference type="AlphaFoldDB" id="A0A1Y2D6M3"/>
<reference evidence="1 2" key="1">
    <citation type="submission" date="2016-07" db="EMBL/GenBank/DDBJ databases">
        <title>Pervasive Adenine N6-methylation of Active Genes in Fungi.</title>
        <authorList>
            <consortium name="DOE Joint Genome Institute"/>
            <person name="Mondo S.J."/>
            <person name="Dannebaum R.O."/>
            <person name="Kuo R.C."/>
            <person name="Labutti K."/>
            <person name="Haridas S."/>
            <person name="Kuo A."/>
            <person name="Salamov A."/>
            <person name="Ahrendt S.R."/>
            <person name="Lipzen A."/>
            <person name="Sullivan W."/>
            <person name="Andreopoulos W.B."/>
            <person name="Clum A."/>
            <person name="Lindquist E."/>
            <person name="Daum C."/>
            <person name="Ramamoorthy G.K."/>
            <person name="Gryganskyi A."/>
            <person name="Culley D."/>
            <person name="Magnuson J.K."/>
            <person name="James T.Y."/>
            <person name="O'Malley M.A."/>
            <person name="Stajich J.E."/>
            <person name="Spatafora J.W."/>
            <person name="Visel A."/>
            <person name="Grigoriev I.V."/>
        </authorList>
    </citation>
    <scope>NUCLEOTIDE SEQUENCE [LARGE SCALE GENOMIC DNA]</scope>
    <source>
        <strain evidence="1 2">CBS 129021</strain>
    </source>
</reference>
<proteinExistence type="predicted"/>
<dbReference type="OrthoDB" id="5840532at2759"/>
<dbReference type="Gene3D" id="2.60.120.10">
    <property type="entry name" value="Jelly Rolls"/>
    <property type="match status" value="1"/>
</dbReference>